<dbReference type="PROSITE" id="PS51257">
    <property type="entry name" value="PROKAR_LIPOPROTEIN"/>
    <property type="match status" value="1"/>
</dbReference>
<evidence type="ECO:0000259" key="2">
    <source>
        <dbReference type="SMART" id="SM00854"/>
    </source>
</evidence>
<dbReference type="InterPro" id="IPR052169">
    <property type="entry name" value="CW_Biosynth-Accessory"/>
</dbReference>
<dbReference type="CDD" id="cd07381">
    <property type="entry name" value="MPP_CapA"/>
    <property type="match status" value="1"/>
</dbReference>
<feature type="domain" description="Capsule synthesis protein CapA" evidence="2">
    <location>
        <begin position="75"/>
        <end position="318"/>
    </location>
</feature>
<keyword evidence="4" id="KW-1185">Reference proteome</keyword>
<sequence length="397" mass="43686">MKKLFILSGLAAGLFFQGCKTVQKTGPSVQSQPDTTEKVDSVLAQTPLVSDTLLDTKDIEDFTLEVWIEEKDTLSIIGVGDMMLGTNFPNEGYLPPNEGRALLADVHRILQNADITFGNLEGVMLDSGGTQKTCQNPDLCYLFRSPERYIQRFVEAGFDMVSLANNHAGDFGNEGRNRTMRVVEEAGIAHAGQLAQPTCVVTHEGVRYGMVAFSPNSGTVSIHDIENAKRLVQQLDSISDIIIVSFHGGAEGSKFQHVKRTSEMFYGENRGNVYEFAHAMIDAGADIIFGHGPHVTRSIDLYKDRFIIYSLGNFCTYARFNLRGENGIAPIIKVYTDREGKFLKGHITPIIQYGEGGVSIDANNGAIKTLQKLLKEDFPEVPLDIDEGGNITYIHAE</sequence>
<evidence type="ECO:0000256" key="1">
    <source>
        <dbReference type="ARBA" id="ARBA00005662"/>
    </source>
</evidence>
<dbReference type="SMART" id="SM00854">
    <property type="entry name" value="PGA_cap"/>
    <property type="match status" value="1"/>
</dbReference>
<evidence type="ECO:0000313" key="4">
    <source>
        <dbReference type="Proteomes" id="UP001168552"/>
    </source>
</evidence>
<comment type="caution">
    <text evidence="3">The sequence shown here is derived from an EMBL/GenBank/DDBJ whole genome shotgun (WGS) entry which is preliminary data.</text>
</comment>
<name>A0ABT8F1S3_9BACT</name>
<proteinExistence type="inferred from homology"/>
<protein>
    <submittedName>
        <fullName evidence="3">CapA family protein</fullName>
        <ecNumber evidence="3">3.1.-.-</ecNumber>
    </submittedName>
</protein>
<dbReference type="EC" id="3.1.-.-" evidence="3"/>
<dbReference type="InterPro" id="IPR029052">
    <property type="entry name" value="Metallo-depent_PP-like"/>
</dbReference>
<dbReference type="EMBL" id="JAUHJS010000001">
    <property type="protein sequence ID" value="MDN4164400.1"/>
    <property type="molecule type" value="Genomic_DNA"/>
</dbReference>
<dbReference type="Proteomes" id="UP001168552">
    <property type="component" value="Unassembled WGS sequence"/>
</dbReference>
<dbReference type="Pfam" id="PF09587">
    <property type="entry name" value="PGA_cap"/>
    <property type="match status" value="1"/>
</dbReference>
<evidence type="ECO:0000313" key="3">
    <source>
        <dbReference type="EMBL" id="MDN4164400.1"/>
    </source>
</evidence>
<reference evidence="3" key="1">
    <citation type="submission" date="2023-06" db="EMBL/GenBank/DDBJ databases">
        <title>Cytophagales bacterium Strain LB-30, isolated from soil.</title>
        <authorList>
            <person name="Liu B."/>
        </authorList>
    </citation>
    <scope>NUCLEOTIDE SEQUENCE</scope>
    <source>
        <strain evidence="3">LB-30</strain>
    </source>
</reference>
<organism evidence="3 4">
    <name type="scientific">Shiella aurantiaca</name>
    <dbReference type="NCBI Taxonomy" id="3058365"/>
    <lineage>
        <taxon>Bacteria</taxon>
        <taxon>Pseudomonadati</taxon>
        <taxon>Bacteroidota</taxon>
        <taxon>Cytophagia</taxon>
        <taxon>Cytophagales</taxon>
        <taxon>Shiellaceae</taxon>
        <taxon>Shiella</taxon>
    </lineage>
</organism>
<dbReference type="SUPFAM" id="SSF56300">
    <property type="entry name" value="Metallo-dependent phosphatases"/>
    <property type="match status" value="1"/>
</dbReference>
<gene>
    <name evidence="3" type="ORF">QWY31_02750</name>
</gene>
<dbReference type="RefSeq" id="WP_320002926.1">
    <property type="nucleotide sequence ID" value="NZ_JAUHJS010000001.1"/>
</dbReference>
<dbReference type="PANTHER" id="PTHR33393:SF11">
    <property type="entry name" value="POLYGLUTAMINE SYNTHESIS ACCESSORY PROTEIN RV0574C-RELATED"/>
    <property type="match status" value="1"/>
</dbReference>
<comment type="similarity">
    <text evidence="1">Belongs to the CapA family.</text>
</comment>
<accession>A0ABT8F1S3</accession>
<dbReference type="Gene3D" id="3.60.21.10">
    <property type="match status" value="1"/>
</dbReference>
<dbReference type="GO" id="GO:0016787">
    <property type="term" value="F:hydrolase activity"/>
    <property type="evidence" value="ECO:0007669"/>
    <property type="project" value="UniProtKB-KW"/>
</dbReference>
<keyword evidence="3" id="KW-0378">Hydrolase</keyword>
<dbReference type="InterPro" id="IPR019079">
    <property type="entry name" value="Capsule_synth_CapA"/>
</dbReference>
<dbReference type="PANTHER" id="PTHR33393">
    <property type="entry name" value="POLYGLUTAMINE SYNTHESIS ACCESSORY PROTEIN RV0574C-RELATED"/>
    <property type="match status" value="1"/>
</dbReference>